<dbReference type="EMBL" id="PFAM01000008">
    <property type="protein sequence ID" value="PIT96253.1"/>
    <property type="molecule type" value="Genomic_DNA"/>
</dbReference>
<dbReference type="NCBIfam" id="TIGR01068">
    <property type="entry name" value="thioredoxin"/>
    <property type="match status" value="1"/>
</dbReference>
<evidence type="ECO:0000313" key="11">
    <source>
        <dbReference type="EMBL" id="PIT96253.1"/>
    </source>
</evidence>
<evidence type="ECO:0000256" key="8">
    <source>
        <dbReference type="PIRSR" id="PIRSR000077-1"/>
    </source>
</evidence>
<dbReference type="CDD" id="cd02947">
    <property type="entry name" value="TRX_family"/>
    <property type="match status" value="1"/>
</dbReference>
<dbReference type="FunFam" id="3.40.30.10:FF:000001">
    <property type="entry name" value="Thioredoxin"/>
    <property type="match status" value="1"/>
</dbReference>
<feature type="site" description="Contributes to redox potential value" evidence="8">
    <location>
        <position position="33"/>
    </location>
</feature>
<keyword evidence="4 9" id="KW-1015">Disulfide bond</keyword>
<name>A0A2M6WTX9_9BACT</name>
<keyword evidence="3" id="KW-0249">Electron transport</keyword>
<dbReference type="Proteomes" id="UP000228533">
    <property type="component" value="Unassembled WGS sequence"/>
</dbReference>
<feature type="disulfide bond" description="Redox-active" evidence="9">
    <location>
        <begin position="32"/>
        <end position="35"/>
    </location>
</feature>
<dbReference type="PROSITE" id="PS51352">
    <property type="entry name" value="THIOREDOXIN_2"/>
    <property type="match status" value="1"/>
</dbReference>
<dbReference type="InterPro" id="IPR013766">
    <property type="entry name" value="Thioredoxin_domain"/>
</dbReference>
<dbReference type="GO" id="GO:0045454">
    <property type="term" value="P:cell redox homeostasis"/>
    <property type="evidence" value="ECO:0007669"/>
    <property type="project" value="TreeGrafter"/>
</dbReference>
<feature type="site" description="Contributes to redox potential value" evidence="8">
    <location>
        <position position="34"/>
    </location>
</feature>
<evidence type="ECO:0000256" key="7">
    <source>
        <dbReference type="PIRNR" id="PIRNR000077"/>
    </source>
</evidence>
<comment type="caution">
    <text evidence="11">The sequence shown here is derived from an EMBL/GenBank/DDBJ whole genome shotgun (WGS) entry which is preliminary data.</text>
</comment>
<feature type="active site" description="Nucleophile" evidence="8">
    <location>
        <position position="32"/>
    </location>
</feature>
<evidence type="ECO:0000256" key="9">
    <source>
        <dbReference type="PIRSR" id="PIRSR000077-4"/>
    </source>
</evidence>
<dbReference type="GO" id="GO:0005829">
    <property type="term" value="C:cytosol"/>
    <property type="evidence" value="ECO:0007669"/>
    <property type="project" value="TreeGrafter"/>
</dbReference>
<dbReference type="Gene3D" id="3.40.30.10">
    <property type="entry name" value="Glutaredoxin"/>
    <property type="match status" value="1"/>
</dbReference>
<dbReference type="PIRSF" id="PIRSF000077">
    <property type="entry name" value="Thioredoxin"/>
    <property type="match status" value="1"/>
</dbReference>
<dbReference type="AlphaFoldDB" id="A0A2M6WTX9"/>
<evidence type="ECO:0000256" key="3">
    <source>
        <dbReference type="ARBA" id="ARBA00022982"/>
    </source>
</evidence>
<evidence type="ECO:0000256" key="1">
    <source>
        <dbReference type="ARBA" id="ARBA00008987"/>
    </source>
</evidence>
<reference evidence="12" key="1">
    <citation type="submission" date="2017-09" db="EMBL/GenBank/DDBJ databases">
        <title>Depth-based differentiation of microbial function through sediment-hosted aquifers and enrichment of novel symbionts in the deep terrestrial subsurface.</title>
        <authorList>
            <person name="Probst A.J."/>
            <person name="Ladd B."/>
            <person name="Jarett J.K."/>
            <person name="Geller-Mcgrath D.E."/>
            <person name="Sieber C.M.K."/>
            <person name="Emerson J.B."/>
            <person name="Anantharaman K."/>
            <person name="Thomas B.C."/>
            <person name="Malmstrom R."/>
            <person name="Stieglmeier M."/>
            <person name="Klingl A."/>
            <person name="Woyke T."/>
            <person name="Ryan C.M."/>
            <person name="Banfield J.F."/>
        </authorList>
    </citation>
    <scope>NUCLEOTIDE SEQUENCE [LARGE SCALE GENOMIC DNA]</scope>
</reference>
<feature type="active site" description="Nucleophile" evidence="8">
    <location>
        <position position="35"/>
    </location>
</feature>
<dbReference type="SUPFAM" id="SSF52833">
    <property type="entry name" value="Thioredoxin-like"/>
    <property type="match status" value="1"/>
</dbReference>
<dbReference type="GO" id="GO:0015035">
    <property type="term" value="F:protein-disulfide reductase activity"/>
    <property type="evidence" value="ECO:0007669"/>
    <property type="project" value="UniProtKB-UniRule"/>
</dbReference>
<dbReference type="InterPro" id="IPR005746">
    <property type="entry name" value="Thioredoxin"/>
</dbReference>
<dbReference type="PANTHER" id="PTHR45663:SF11">
    <property type="entry name" value="GEO12009P1"/>
    <property type="match status" value="1"/>
</dbReference>
<evidence type="ECO:0000259" key="10">
    <source>
        <dbReference type="PROSITE" id="PS51352"/>
    </source>
</evidence>
<accession>A0A2M6WTX9</accession>
<keyword evidence="2" id="KW-0813">Transport</keyword>
<protein>
    <recommendedName>
        <fullName evidence="6 7">Thioredoxin</fullName>
    </recommendedName>
</protein>
<dbReference type="Pfam" id="PF00085">
    <property type="entry name" value="Thioredoxin"/>
    <property type="match status" value="1"/>
</dbReference>
<sequence length="107" mass="11519">MTKQFTSDNFVAEALEVSKTKPVLVDFFAVWCGPCQMQAPILDQVSEAIGDKAVVGKLNVDEAGDVAQKFGVMSIPTLIIFKDGKPAKQFVGVQMKDSLLADLTNLA</sequence>
<keyword evidence="5 9" id="KW-0676">Redox-active center</keyword>
<dbReference type="PANTHER" id="PTHR45663">
    <property type="entry name" value="GEO12009P1"/>
    <property type="match status" value="1"/>
</dbReference>
<evidence type="ECO:0000256" key="6">
    <source>
        <dbReference type="NCBIfam" id="TIGR01068"/>
    </source>
</evidence>
<evidence type="ECO:0000256" key="2">
    <source>
        <dbReference type="ARBA" id="ARBA00022448"/>
    </source>
</evidence>
<feature type="domain" description="Thioredoxin" evidence="10">
    <location>
        <begin position="1"/>
        <end position="107"/>
    </location>
</feature>
<feature type="site" description="Deprotonates C-terminal active site Cys" evidence="8">
    <location>
        <position position="26"/>
    </location>
</feature>
<dbReference type="InterPro" id="IPR036249">
    <property type="entry name" value="Thioredoxin-like_sf"/>
</dbReference>
<proteinExistence type="inferred from homology"/>
<dbReference type="PRINTS" id="PR00421">
    <property type="entry name" value="THIOREDOXIN"/>
</dbReference>
<evidence type="ECO:0000256" key="4">
    <source>
        <dbReference type="ARBA" id="ARBA00023157"/>
    </source>
</evidence>
<evidence type="ECO:0000256" key="5">
    <source>
        <dbReference type="ARBA" id="ARBA00023284"/>
    </source>
</evidence>
<dbReference type="PROSITE" id="PS00194">
    <property type="entry name" value="THIOREDOXIN_1"/>
    <property type="match status" value="1"/>
</dbReference>
<comment type="similarity">
    <text evidence="1 7">Belongs to the thioredoxin family.</text>
</comment>
<gene>
    <name evidence="11" type="primary">trxA</name>
    <name evidence="11" type="ORF">COT94_00990</name>
</gene>
<dbReference type="InterPro" id="IPR017937">
    <property type="entry name" value="Thioredoxin_CS"/>
</dbReference>
<evidence type="ECO:0000313" key="12">
    <source>
        <dbReference type="Proteomes" id="UP000228533"/>
    </source>
</evidence>
<organism evidence="11 12">
    <name type="scientific">Candidatus Falkowbacteria bacterium CG10_big_fil_rev_8_21_14_0_10_37_14</name>
    <dbReference type="NCBI Taxonomy" id="1974561"/>
    <lineage>
        <taxon>Bacteria</taxon>
        <taxon>Candidatus Falkowiibacteriota</taxon>
    </lineage>
</organism>